<evidence type="ECO:0000256" key="2">
    <source>
        <dbReference type="ARBA" id="ARBA00022448"/>
    </source>
</evidence>
<dbReference type="EMBL" id="BJVU01000003">
    <property type="protein sequence ID" value="GEL58410.1"/>
    <property type="molecule type" value="Genomic_DNA"/>
</dbReference>
<evidence type="ECO:0000256" key="1">
    <source>
        <dbReference type="ARBA" id="ARBA00004571"/>
    </source>
</evidence>
<keyword evidence="2 8" id="KW-0813">Transport</keyword>
<protein>
    <recommendedName>
        <fullName evidence="14">TonB-dependent outer membrane siderophore receptor</fullName>
    </recommendedName>
</protein>
<dbReference type="SUPFAM" id="SSF56935">
    <property type="entry name" value="Porins"/>
    <property type="match status" value="1"/>
</dbReference>
<dbReference type="Gene3D" id="2.40.170.20">
    <property type="entry name" value="TonB-dependent receptor, beta-barrel domain"/>
    <property type="match status" value="1"/>
</dbReference>
<gene>
    <name evidence="12" type="ORF">ACI01nite_10120</name>
</gene>
<evidence type="ECO:0000256" key="4">
    <source>
        <dbReference type="ARBA" id="ARBA00022692"/>
    </source>
</evidence>
<dbReference type="Gene3D" id="2.170.130.10">
    <property type="entry name" value="TonB-dependent receptor, plug domain"/>
    <property type="match status" value="1"/>
</dbReference>
<sequence length="874" mass="93625">MLFVLGASLVRQRSVLAAEFSARPSKKRVVGGSCASALLAATLLSSPVGARAATVSTPEAHHAGAHPQKAPVRAVAARKTPVARPAAPVASVAAVPHRVSAPVDSTGEESVIVTGTRETGRKARQSLAPIDVVSAKQISQTGQPNLREALAQLLPSLTMPTAGFDTGALTDSISLRGLNANETLVLVDGKRRHTTANIYSNPGPQQGTTPVDIDMIPMAAIDHVEVLRDGASAQYGSDAVAGVVNIILKKQDHGFHAQSISGITAAKDGFQQGVYLDGGAKLGQRGFVHVSGDFFHTDHTYRSAPDARTGTKVNNVLSQPEQTRESVAIKAGYDLTDSIQAYATGTYAHRHAESYQNYRLPSSVSKYPGYAAQYPWGYSPLITLDEDDYELTAGLKGTFIGWNWDLSTVYGRDFDSIGLKNSANTTLETTQGRSPTKFNDVQGFNNSQWTSGLDLSRNFHLSGWPHAINVAGGTSYRYESYSIGAGSADSLAGSGSDALSGTNPGNTGNFNRDVIAGYIDVSTHLTKNWQIDLAGRYEHYTDVGDTENGKISTRYDVSPRLAFRATLSNGFHAPTLAQEHYSSLAVSPTAARGLIAVNSAGALQNGASPLKSERSTNVSGGIVMEPFRKLHVTVDVYQINLRDQIMPGGQVYGTQAAAALQTNGFTLPNTISWQTNPNALSTNWFANVASTRTQGLDLTATYATRLGDIGRIDWDVAINLNRTRLSHQGTNANGAPLLNPQSIAYLTTAYPRSKMIWGGRFTSGKWTVGVHEIRYGQVTSQLSYYGGAGNTQSLSGSGNYREFKNTPKFITNMEVTYRALPQLAVTLGANNIFDARPSRVPDNNRYLGAPQYYMSTSQLGMNGGFYYLRGDISF</sequence>
<dbReference type="PROSITE" id="PS52016">
    <property type="entry name" value="TONB_DEPENDENT_REC_3"/>
    <property type="match status" value="1"/>
</dbReference>
<evidence type="ECO:0000259" key="10">
    <source>
        <dbReference type="Pfam" id="PF00593"/>
    </source>
</evidence>
<name>A0ABQ0V3K7_9PROT</name>
<keyword evidence="3 8" id="KW-1134">Transmembrane beta strand</keyword>
<dbReference type="Proteomes" id="UP000321891">
    <property type="component" value="Unassembled WGS sequence"/>
</dbReference>
<feature type="domain" description="TonB-dependent receptor plug" evidence="11">
    <location>
        <begin position="123"/>
        <end position="243"/>
    </location>
</feature>
<evidence type="ECO:0000256" key="7">
    <source>
        <dbReference type="ARBA" id="ARBA00023237"/>
    </source>
</evidence>
<evidence type="ECO:0000256" key="3">
    <source>
        <dbReference type="ARBA" id="ARBA00022452"/>
    </source>
</evidence>
<evidence type="ECO:0000313" key="12">
    <source>
        <dbReference type="EMBL" id="GEL58410.1"/>
    </source>
</evidence>
<dbReference type="InterPro" id="IPR000531">
    <property type="entry name" value="Beta-barrel_TonB"/>
</dbReference>
<keyword evidence="6 8" id="KW-0472">Membrane</keyword>
<proteinExistence type="inferred from homology"/>
<evidence type="ECO:0000259" key="11">
    <source>
        <dbReference type="Pfam" id="PF07715"/>
    </source>
</evidence>
<organism evidence="12 13">
    <name type="scientific">Acetobacter cibinongensis</name>
    <dbReference type="NCBI Taxonomy" id="146475"/>
    <lineage>
        <taxon>Bacteria</taxon>
        <taxon>Pseudomonadati</taxon>
        <taxon>Pseudomonadota</taxon>
        <taxon>Alphaproteobacteria</taxon>
        <taxon>Acetobacterales</taxon>
        <taxon>Acetobacteraceae</taxon>
        <taxon>Acetobacter</taxon>
    </lineage>
</organism>
<dbReference type="InterPro" id="IPR039426">
    <property type="entry name" value="TonB-dep_rcpt-like"/>
</dbReference>
<dbReference type="InterPro" id="IPR036942">
    <property type="entry name" value="Beta-barrel_TonB_sf"/>
</dbReference>
<accession>A0ABQ0V3K7</accession>
<dbReference type="InterPro" id="IPR012910">
    <property type="entry name" value="Plug_dom"/>
</dbReference>
<evidence type="ECO:0000256" key="9">
    <source>
        <dbReference type="RuleBase" id="RU003357"/>
    </source>
</evidence>
<feature type="domain" description="TonB-dependent receptor-like beta-barrel" evidence="10">
    <location>
        <begin position="337"/>
        <end position="832"/>
    </location>
</feature>
<comment type="caution">
    <text evidence="12">The sequence shown here is derived from an EMBL/GenBank/DDBJ whole genome shotgun (WGS) entry which is preliminary data.</text>
</comment>
<dbReference type="Pfam" id="PF07715">
    <property type="entry name" value="Plug"/>
    <property type="match status" value="1"/>
</dbReference>
<dbReference type="PANTHER" id="PTHR47234">
    <property type="match status" value="1"/>
</dbReference>
<keyword evidence="7 8" id="KW-0998">Cell outer membrane</keyword>
<evidence type="ECO:0000256" key="6">
    <source>
        <dbReference type="ARBA" id="ARBA00023136"/>
    </source>
</evidence>
<keyword evidence="5 9" id="KW-0798">TonB box</keyword>
<keyword evidence="13" id="KW-1185">Reference proteome</keyword>
<dbReference type="InterPro" id="IPR037066">
    <property type="entry name" value="Plug_dom_sf"/>
</dbReference>
<evidence type="ECO:0008006" key="14">
    <source>
        <dbReference type="Google" id="ProtNLM"/>
    </source>
</evidence>
<dbReference type="Pfam" id="PF00593">
    <property type="entry name" value="TonB_dep_Rec_b-barrel"/>
    <property type="match status" value="1"/>
</dbReference>
<comment type="similarity">
    <text evidence="8 9">Belongs to the TonB-dependent receptor family.</text>
</comment>
<dbReference type="PANTHER" id="PTHR47234:SF3">
    <property type="entry name" value="SECRETIN_TONB SHORT N-TERMINAL DOMAIN-CONTAINING PROTEIN"/>
    <property type="match status" value="1"/>
</dbReference>
<evidence type="ECO:0000313" key="13">
    <source>
        <dbReference type="Proteomes" id="UP000321891"/>
    </source>
</evidence>
<keyword evidence="4 8" id="KW-0812">Transmembrane</keyword>
<reference evidence="12 13" key="1">
    <citation type="submission" date="2019-07" db="EMBL/GenBank/DDBJ databases">
        <title>Whole genome shotgun sequence of Acetobacter cibinongensis NBRC 16605.</title>
        <authorList>
            <person name="Hosoyama A."/>
            <person name="Uohara A."/>
            <person name="Ohji S."/>
            <person name="Ichikawa N."/>
        </authorList>
    </citation>
    <scope>NUCLEOTIDE SEQUENCE [LARGE SCALE GENOMIC DNA]</scope>
    <source>
        <strain evidence="12 13">NBRC 16605</strain>
    </source>
</reference>
<comment type="subcellular location">
    <subcellularLocation>
        <location evidence="1 8">Cell outer membrane</location>
        <topology evidence="1 8">Multi-pass membrane protein</topology>
    </subcellularLocation>
</comment>
<evidence type="ECO:0000256" key="5">
    <source>
        <dbReference type="ARBA" id="ARBA00023077"/>
    </source>
</evidence>
<evidence type="ECO:0000256" key="8">
    <source>
        <dbReference type="PROSITE-ProRule" id="PRU01360"/>
    </source>
</evidence>
<dbReference type="CDD" id="cd01347">
    <property type="entry name" value="ligand_gated_channel"/>
    <property type="match status" value="1"/>
</dbReference>